<evidence type="ECO:0000313" key="2">
    <source>
        <dbReference type="Proteomes" id="UP000540506"/>
    </source>
</evidence>
<dbReference type="Proteomes" id="UP000540506">
    <property type="component" value="Unassembled WGS sequence"/>
</dbReference>
<dbReference type="EMBL" id="JACHJV010000003">
    <property type="protein sequence ID" value="MBB4928639.1"/>
    <property type="molecule type" value="Genomic_DNA"/>
</dbReference>
<name>A0A7W7RB12_KITKI</name>
<gene>
    <name evidence="1" type="ORF">FHR34_007736</name>
</gene>
<reference evidence="1 2" key="1">
    <citation type="submission" date="2020-08" db="EMBL/GenBank/DDBJ databases">
        <title>Sequencing the genomes of 1000 actinobacteria strains.</title>
        <authorList>
            <person name="Klenk H.-P."/>
        </authorList>
    </citation>
    <scope>NUCLEOTIDE SEQUENCE [LARGE SCALE GENOMIC DNA]</scope>
    <source>
        <strain evidence="1 2">DSM 41654</strain>
    </source>
</reference>
<accession>A0A7W7RB12</accession>
<evidence type="ECO:0000313" key="1">
    <source>
        <dbReference type="EMBL" id="MBB4928639.1"/>
    </source>
</evidence>
<dbReference type="RefSeq" id="WP_184946140.1">
    <property type="nucleotide sequence ID" value="NZ_JACHJV010000003.1"/>
</dbReference>
<sequence>MAGLHRRPAEPATSPREDAVLRRRAVASGQPLAREGVVVLDGEAPFLFRDEYLPDGQLRTALVRLDAVRVFPFPPPDRL</sequence>
<proteinExistence type="predicted"/>
<dbReference type="AlphaFoldDB" id="A0A7W7RB12"/>
<comment type="caution">
    <text evidence="1">The sequence shown here is derived from an EMBL/GenBank/DDBJ whole genome shotgun (WGS) entry which is preliminary data.</text>
</comment>
<keyword evidence="2" id="KW-1185">Reference proteome</keyword>
<protein>
    <submittedName>
        <fullName evidence="1">Uncharacterized protein</fullName>
    </submittedName>
</protein>
<organism evidence="1 2">
    <name type="scientific">Kitasatospora kifunensis</name>
    <name type="common">Streptomyces kifunensis</name>
    <dbReference type="NCBI Taxonomy" id="58351"/>
    <lineage>
        <taxon>Bacteria</taxon>
        <taxon>Bacillati</taxon>
        <taxon>Actinomycetota</taxon>
        <taxon>Actinomycetes</taxon>
        <taxon>Kitasatosporales</taxon>
        <taxon>Streptomycetaceae</taxon>
        <taxon>Kitasatospora</taxon>
    </lineage>
</organism>